<protein>
    <recommendedName>
        <fullName evidence="2">GST C-terminal domain-containing protein</fullName>
    </recommendedName>
</protein>
<name>A0AA39CPF4_9EURO</name>
<dbReference type="InterPro" id="IPR036282">
    <property type="entry name" value="Glutathione-S-Trfase_C_sf"/>
</dbReference>
<dbReference type="SFLD" id="SFLDG01206">
    <property type="entry name" value="Xi.1"/>
    <property type="match status" value="1"/>
</dbReference>
<keyword evidence="4" id="KW-1185">Reference proteome</keyword>
<proteinExistence type="predicted"/>
<dbReference type="CDD" id="cd03190">
    <property type="entry name" value="GST_C_Omega_like"/>
    <property type="match status" value="1"/>
</dbReference>
<evidence type="ECO:0000313" key="4">
    <source>
        <dbReference type="Proteomes" id="UP001172673"/>
    </source>
</evidence>
<dbReference type="GO" id="GO:0005737">
    <property type="term" value="C:cytoplasm"/>
    <property type="evidence" value="ECO:0007669"/>
    <property type="project" value="TreeGrafter"/>
</dbReference>
<dbReference type="SFLD" id="SFLDG01148">
    <property type="entry name" value="Xi_(cytGST)"/>
    <property type="match status" value="1"/>
</dbReference>
<dbReference type="SFLD" id="SFLDS00019">
    <property type="entry name" value="Glutathione_Transferase_(cytos"/>
    <property type="match status" value="1"/>
</dbReference>
<comment type="caution">
    <text evidence="3">The sequence shown here is derived from an EMBL/GenBank/DDBJ whole genome shotgun (WGS) entry which is preliminary data.</text>
</comment>
<dbReference type="SUPFAM" id="SSF52833">
    <property type="entry name" value="Thioredoxin-like"/>
    <property type="match status" value="1"/>
</dbReference>
<gene>
    <name evidence="3" type="ORF">H2200_001264</name>
</gene>
<dbReference type="PROSITE" id="PS50405">
    <property type="entry name" value="GST_CTER"/>
    <property type="match status" value="1"/>
</dbReference>
<dbReference type="PANTHER" id="PTHR32419">
    <property type="entry name" value="GLUTATHIONYL-HYDROQUINONE REDUCTASE"/>
    <property type="match status" value="1"/>
</dbReference>
<feature type="compositionally biased region" description="Acidic residues" evidence="1">
    <location>
        <begin position="419"/>
        <end position="431"/>
    </location>
</feature>
<dbReference type="InterPro" id="IPR036249">
    <property type="entry name" value="Thioredoxin-like_sf"/>
</dbReference>
<dbReference type="EMBL" id="JAPDRK010000002">
    <property type="protein sequence ID" value="KAJ9615190.1"/>
    <property type="molecule type" value="Genomic_DNA"/>
</dbReference>
<dbReference type="Gene3D" id="1.20.1050.10">
    <property type="match status" value="1"/>
</dbReference>
<accession>A0AA39CPF4</accession>
<dbReference type="SUPFAM" id="SSF47616">
    <property type="entry name" value="GST C-terminal domain-like"/>
    <property type="match status" value="1"/>
</dbReference>
<dbReference type="AlphaFoldDB" id="A0AA39CPF4"/>
<dbReference type="Pfam" id="PF13409">
    <property type="entry name" value="GST_N_2"/>
    <property type="match status" value="1"/>
</dbReference>
<dbReference type="InterPro" id="IPR010987">
    <property type="entry name" value="Glutathione-S-Trfase_C-like"/>
</dbReference>
<evidence type="ECO:0000256" key="1">
    <source>
        <dbReference type="SAM" id="MobiDB-lite"/>
    </source>
</evidence>
<dbReference type="InterPro" id="IPR047047">
    <property type="entry name" value="GST_Omega-like_C"/>
</dbReference>
<feature type="compositionally biased region" description="Low complexity" evidence="1">
    <location>
        <begin position="397"/>
        <end position="414"/>
    </location>
</feature>
<dbReference type="GO" id="GO:0004364">
    <property type="term" value="F:glutathione transferase activity"/>
    <property type="evidence" value="ECO:0007669"/>
    <property type="project" value="InterPro"/>
</dbReference>
<dbReference type="InterPro" id="IPR040079">
    <property type="entry name" value="Glutathione_S-Trfase"/>
</dbReference>
<dbReference type="PANTHER" id="PTHR32419:SF25">
    <property type="entry name" value="GLUTATHIONE S-TRANSFERASE (EUROFUNG)"/>
    <property type="match status" value="1"/>
</dbReference>
<dbReference type="Pfam" id="PF13410">
    <property type="entry name" value="GST_C_2"/>
    <property type="match status" value="1"/>
</dbReference>
<dbReference type="InterPro" id="IPR016639">
    <property type="entry name" value="GST_Omega/GSH"/>
</dbReference>
<dbReference type="Gene3D" id="3.40.30.10">
    <property type="entry name" value="Glutaredoxin"/>
    <property type="match status" value="1"/>
</dbReference>
<feature type="domain" description="GST C-terminal" evidence="2">
    <location>
        <begin position="168"/>
        <end position="295"/>
    </location>
</feature>
<dbReference type="Proteomes" id="UP001172673">
    <property type="component" value="Unassembled WGS sequence"/>
</dbReference>
<dbReference type="InterPro" id="IPR004045">
    <property type="entry name" value="Glutathione_S-Trfase_N"/>
</dbReference>
<feature type="region of interest" description="Disordered" evidence="1">
    <location>
        <begin position="366"/>
        <end position="440"/>
    </location>
</feature>
<evidence type="ECO:0000259" key="2">
    <source>
        <dbReference type="PROSITE" id="PS50405"/>
    </source>
</evidence>
<sequence length="472" mass="53085">MGDSRQTHQHADTDGHFRRKESSFRNWISKEPGSKFTPEKDRYALYGNYGCPWAHRTIIVRALKSLEPVIQLITTDFDLTENGWLFTGRNGSLGADPLYGFTGLKQLYLKADPEYVGRYTVPVLWDKKTETIVNNESSEIIRMLYDQFDDFLEPDQREANKPGGGFYPPHLRKEIDAMNDWVYTTINNGVYKTGFAATQEAYDASVYPLFKSLDRLEEHLGHASHQPYLFGEYITEADVRLYTTMARFDVAYYNIFNCNLKMIRHDYPRLSKWLRNLYWDTSDRTNGGVFKKTTFFEVYKYGYLKAKGRQIHGGSDLGWPVILPRGPVPDIEPLTDEEEKELMIHGGTRKLNGLSIADLPSGLATSSNPFSAQGEKGGMGALFGADVDSPNPDDDVTTPTTAAATTSVGSPASTRDGGDDNEDGDTLDENGEFVPRKNIKRRTTYSDANAKWVKAAKKAEKKGGAPYIHLAL</sequence>
<evidence type="ECO:0000313" key="3">
    <source>
        <dbReference type="EMBL" id="KAJ9615190.1"/>
    </source>
</evidence>
<reference evidence="3" key="1">
    <citation type="submission" date="2022-10" db="EMBL/GenBank/DDBJ databases">
        <title>Culturing micro-colonial fungi from biological soil crusts in the Mojave desert and describing Neophaeococcomyces mojavensis, and introducing the new genera and species Taxawa tesnikishii.</title>
        <authorList>
            <person name="Kurbessoian T."/>
            <person name="Stajich J.E."/>
        </authorList>
    </citation>
    <scope>NUCLEOTIDE SEQUENCE</scope>
    <source>
        <strain evidence="3">TK_41</strain>
    </source>
</reference>
<organism evidence="3 4">
    <name type="scientific">Cladophialophora chaetospira</name>
    <dbReference type="NCBI Taxonomy" id="386627"/>
    <lineage>
        <taxon>Eukaryota</taxon>
        <taxon>Fungi</taxon>
        <taxon>Dikarya</taxon>
        <taxon>Ascomycota</taxon>
        <taxon>Pezizomycotina</taxon>
        <taxon>Eurotiomycetes</taxon>
        <taxon>Chaetothyriomycetidae</taxon>
        <taxon>Chaetothyriales</taxon>
        <taxon>Herpotrichiellaceae</taxon>
        <taxon>Cladophialophora</taxon>
    </lineage>
</organism>